<dbReference type="EMBL" id="CP061275">
    <property type="protein sequence ID" value="QNS02040.1"/>
    <property type="molecule type" value="Genomic_DNA"/>
</dbReference>
<keyword evidence="9 11" id="KW-0030">Aminoacyl-tRNA synthetase</keyword>
<evidence type="ECO:0000259" key="13">
    <source>
        <dbReference type="Pfam" id="PF08264"/>
    </source>
</evidence>
<dbReference type="SUPFAM" id="SSF52374">
    <property type="entry name" value="Nucleotidylyl transferase"/>
    <property type="match status" value="1"/>
</dbReference>
<feature type="binding site" evidence="11">
    <location>
        <position position="556"/>
    </location>
    <ligand>
        <name>ATP</name>
        <dbReference type="ChEBI" id="CHEBI:30616"/>
    </ligand>
</feature>
<evidence type="ECO:0000256" key="5">
    <source>
        <dbReference type="ARBA" id="ARBA00022741"/>
    </source>
</evidence>
<dbReference type="Gene3D" id="1.10.287.380">
    <property type="entry name" value="Valyl-tRNA synthetase, C-terminal domain"/>
    <property type="match status" value="1"/>
</dbReference>
<evidence type="ECO:0000256" key="3">
    <source>
        <dbReference type="ARBA" id="ARBA00022490"/>
    </source>
</evidence>
<evidence type="ECO:0000313" key="15">
    <source>
        <dbReference type="Proteomes" id="UP000516346"/>
    </source>
</evidence>
<dbReference type="InterPro" id="IPR037118">
    <property type="entry name" value="Val-tRNA_synth_C_sf"/>
</dbReference>
<dbReference type="InterPro" id="IPR002300">
    <property type="entry name" value="aa-tRNA-synth_Ia"/>
</dbReference>
<dbReference type="Gene3D" id="1.10.730.10">
    <property type="entry name" value="Isoleucyl-tRNA Synthetase, Domain 1"/>
    <property type="match status" value="1"/>
</dbReference>
<protein>
    <recommendedName>
        <fullName evidence="11">Valine--tRNA ligase</fullName>
        <ecNumber evidence="11">6.1.1.9</ecNumber>
    </recommendedName>
    <alternativeName>
        <fullName evidence="11">Valyl-tRNA synthetase</fullName>
        <shortName evidence="11">ValRS</shortName>
    </alternativeName>
</protein>
<comment type="domain">
    <text evidence="11">ValRS has two distinct active sites: one for aminoacylation and one for editing. The misactivated threonine is translocated from the active site to the editing site.</text>
</comment>
<proteinExistence type="inferred from homology"/>
<keyword evidence="8 11" id="KW-0175">Coiled coil</keyword>
<dbReference type="InterPro" id="IPR013155">
    <property type="entry name" value="M/V/L/I-tRNA-synth_anticd-bd"/>
</dbReference>
<dbReference type="InterPro" id="IPR009080">
    <property type="entry name" value="tRNAsynth_Ia_anticodon-bd"/>
</dbReference>
<feature type="domain" description="Aminoacyl-tRNA synthetase class Ia" evidence="12">
    <location>
        <begin position="14"/>
        <end position="630"/>
    </location>
</feature>
<dbReference type="AlphaFoldDB" id="A0A7H1AZY5"/>
<keyword evidence="5 11" id="KW-0547">Nucleotide-binding</keyword>
<keyword evidence="6 11" id="KW-0067">ATP-binding</keyword>
<keyword evidence="4 11" id="KW-0436">Ligase</keyword>
<dbReference type="InterPro" id="IPR009008">
    <property type="entry name" value="Val/Leu/Ile-tRNA-synth_edit"/>
</dbReference>
<evidence type="ECO:0000256" key="2">
    <source>
        <dbReference type="ARBA" id="ARBA00011245"/>
    </source>
</evidence>
<evidence type="ECO:0000256" key="7">
    <source>
        <dbReference type="ARBA" id="ARBA00022917"/>
    </source>
</evidence>
<evidence type="ECO:0000256" key="1">
    <source>
        <dbReference type="ARBA" id="ARBA00004496"/>
    </source>
</evidence>
<dbReference type="GO" id="GO:0005524">
    <property type="term" value="F:ATP binding"/>
    <property type="evidence" value="ECO:0007669"/>
    <property type="project" value="UniProtKB-UniRule"/>
</dbReference>
<organism evidence="14 15">
    <name type="scientific">Buchnera aphidicola</name>
    <name type="common">Pentalonia nigronervosa</name>
    <dbReference type="NCBI Taxonomy" id="1309793"/>
    <lineage>
        <taxon>Bacteria</taxon>
        <taxon>Pseudomonadati</taxon>
        <taxon>Pseudomonadota</taxon>
        <taxon>Gammaproteobacteria</taxon>
        <taxon>Enterobacterales</taxon>
        <taxon>Erwiniaceae</taxon>
        <taxon>Buchnera</taxon>
    </lineage>
</organism>
<evidence type="ECO:0000256" key="10">
    <source>
        <dbReference type="ARBA" id="ARBA00047552"/>
    </source>
</evidence>
<accession>A0A7H1AZY5</accession>
<dbReference type="GO" id="GO:0006438">
    <property type="term" value="P:valyl-tRNA aminoacylation"/>
    <property type="evidence" value="ECO:0007669"/>
    <property type="project" value="UniProtKB-UniRule"/>
</dbReference>
<sequence length="952" mass="112603">MEKTYNPKKIEEFLYNFWEKNGFFKPKYLKKPTFCIMMPPPNITGSLHMGHAFQQTIMDIIIRYNRMQGKNTLWQVGTDHAGIATQILVERKIYIQEHKTRQDYSRQDFIKKIWTWKKKANNVITKQMRRLGVSVDWQREKFTLDPDISAAVKEAFILLYQQNLIYQKKRLVHWDSKLETVVSDLEVEHRSVIGKMWFIRYPIYIENTFKKCTKYIVVSTTRPETILGDTAIAINKKHLKYSKFIGKYAISPLTNRKIPIIEDEYADLDKGTGCVKITPAHDFNDYQVGYRHKLPMISTFTFDGKIKNFSEVYDYKGKKSNFYDSYIPLQLQKLDILSARCKILEYLKNLNLIEKVEERNITIPYSERSGIIIEPILTNQWYLKTSKLSQEAIKSIKDKRIKFIPKQYENMFFSWMNNIEDWCISRQIWWGHRIPAWYDNKKNIYVGKNEKAIRQQYSIPKNIQLNQENDVLDTWFSSGLWTFSTLGWPKKTRLLKLFHSTDVLVSGFDIIFFWIARMIMLTMHFIKDKTGQSVVPFKQVYITGLIRDEHGQKMSKSKGNVIDPLDMIDGISLESLIKKRTQNLLQPSMSQTIVKNTIKTFPLGIAPTGTDALRFTFSALAANTRDIKWDMSRLLGYRNFCNKLWNASRFVLLNSQNHNFSCIVIKDEMLLVNKWILSECNDVIKFYRVSLDSYRFDLAANVLYEFIWNIFCDWYLEFVKSIICTCSEQDIYDTKNVLIHVLEVLLKLAHPIMPFITESIWQRVKLIKKISSKTIMLEPFPKYDVMLCNKQASLYVNWIKKIVVFIRNTRLKMNIKTNKLLSLFLFKTTDQQKIIIRHNMLWIKKIAFLDHIVLLKKTYTCKLAIKHIIDGSEIIIPMINVLDKELEIIKIKKELKKIGYRIFNLKKNISNVQFLRYAPEKVVLQKQMQLNELNTLYTQLSEQMNIFKNMKK</sequence>
<dbReference type="NCBIfam" id="NF004349">
    <property type="entry name" value="PRK05729.1"/>
    <property type="match status" value="1"/>
</dbReference>
<dbReference type="EC" id="6.1.1.9" evidence="11"/>
<dbReference type="GO" id="GO:0005829">
    <property type="term" value="C:cytosol"/>
    <property type="evidence" value="ECO:0007669"/>
    <property type="project" value="TreeGrafter"/>
</dbReference>
<dbReference type="FunFam" id="3.40.50.620:FF:000032">
    <property type="entry name" value="Valine--tRNA ligase"/>
    <property type="match status" value="1"/>
</dbReference>
<dbReference type="CDD" id="cd00817">
    <property type="entry name" value="ValRS_core"/>
    <property type="match status" value="1"/>
</dbReference>
<evidence type="ECO:0000256" key="11">
    <source>
        <dbReference type="HAMAP-Rule" id="MF_02004"/>
    </source>
</evidence>
<comment type="catalytic activity">
    <reaction evidence="10 11">
        <text>tRNA(Val) + L-valine + ATP = L-valyl-tRNA(Val) + AMP + diphosphate</text>
        <dbReference type="Rhea" id="RHEA:10704"/>
        <dbReference type="Rhea" id="RHEA-COMP:9672"/>
        <dbReference type="Rhea" id="RHEA-COMP:9708"/>
        <dbReference type="ChEBI" id="CHEBI:30616"/>
        <dbReference type="ChEBI" id="CHEBI:33019"/>
        <dbReference type="ChEBI" id="CHEBI:57762"/>
        <dbReference type="ChEBI" id="CHEBI:78442"/>
        <dbReference type="ChEBI" id="CHEBI:78537"/>
        <dbReference type="ChEBI" id="CHEBI:456215"/>
        <dbReference type="EC" id="6.1.1.9"/>
    </reaction>
</comment>
<dbReference type="FunFam" id="3.90.740.10:FF:000004">
    <property type="entry name" value="Valine--tRNA ligase"/>
    <property type="match status" value="1"/>
</dbReference>
<feature type="short sequence motif" description="'HIGH' region" evidence="11">
    <location>
        <begin position="41"/>
        <end position="51"/>
    </location>
</feature>
<dbReference type="PROSITE" id="PS00178">
    <property type="entry name" value="AA_TRNA_LIGASE_I"/>
    <property type="match status" value="1"/>
</dbReference>
<dbReference type="SUPFAM" id="SSF47323">
    <property type="entry name" value="Anticodon-binding domain of a subclass of class I aminoacyl-tRNA synthetases"/>
    <property type="match status" value="1"/>
</dbReference>
<evidence type="ECO:0000313" key="14">
    <source>
        <dbReference type="EMBL" id="QNS02040.1"/>
    </source>
</evidence>
<evidence type="ECO:0000256" key="9">
    <source>
        <dbReference type="ARBA" id="ARBA00023146"/>
    </source>
</evidence>
<feature type="domain" description="Methionyl/Valyl/Leucyl/Isoleucyl-tRNA synthetase anticodon-binding" evidence="13">
    <location>
        <begin position="673"/>
        <end position="822"/>
    </location>
</feature>
<dbReference type="HAMAP" id="MF_02004">
    <property type="entry name" value="Val_tRNA_synth_type1"/>
    <property type="match status" value="1"/>
</dbReference>
<comment type="subunit">
    <text evidence="2 11">Monomer.</text>
</comment>
<keyword evidence="7 11" id="KW-0648">Protein biosynthesis</keyword>
<gene>
    <name evidence="11" type="primary">valS</name>
    <name evidence="14" type="ORF">ICW73_01075</name>
</gene>
<evidence type="ECO:0000256" key="8">
    <source>
        <dbReference type="ARBA" id="ARBA00023054"/>
    </source>
</evidence>
<comment type="function">
    <text evidence="11">Catalyzes the attachment of valine to tRNA(Val). As ValRS can inadvertently accommodate and process structurally similar amino acids such as threonine, to avoid such errors, it has a 'posttransfer' editing activity that hydrolyzes mischarged Thr-tRNA(Val) in a tRNA-dependent manner.</text>
</comment>
<dbReference type="Gene3D" id="3.90.740.10">
    <property type="entry name" value="Valyl/Leucyl/Isoleucyl-tRNA synthetase, editing domain"/>
    <property type="match status" value="1"/>
</dbReference>
<dbReference type="InterPro" id="IPR014729">
    <property type="entry name" value="Rossmann-like_a/b/a_fold"/>
</dbReference>
<feature type="short sequence motif" description="'KMSKS' region" evidence="11">
    <location>
        <begin position="553"/>
        <end position="557"/>
    </location>
</feature>
<evidence type="ECO:0000259" key="12">
    <source>
        <dbReference type="Pfam" id="PF00133"/>
    </source>
</evidence>
<dbReference type="Pfam" id="PF08264">
    <property type="entry name" value="Anticodon_1"/>
    <property type="match status" value="1"/>
</dbReference>
<dbReference type="GO" id="GO:0002161">
    <property type="term" value="F:aminoacyl-tRNA deacylase activity"/>
    <property type="evidence" value="ECO:0007669"/>
    <property type="project" value="InterPro"/>
</dbReference>
<dbReference type="PRINTS" id="PR00986">
    <property type="entry name" value="TRNASYNTHVAL"/>
</dbReference>
<reference evidence="14 15" key="1">
    <citation type="submission" date="2020-09" db="EMBL/GenBank/DDBJ databases">
        <title>Genome sequence of the banana aphid, Pentalonia nigronervosa Coquerel (Hemiptera: Aphididae) and its symbionts.</title>
        <authorList>
            <person name="Mathers T.C."/>
            <person name="Mugford S.T."/>
            <person name="Hogenhout S.A."/>
            <person name="Tripathi L."/>
        </authorList>
    </citation>
    <scope>NUCLEOTIDE SEQUENCE [LARGE SCALE GENOMIC DNA]</scope>
    <source>
        <strain evidence="14">Ba4</strain>
    </source>
</reference>
<dbReference type="NCBIfam" id="TIGR00422">
    <property type="entry name" value="valS"/>
    <property type="match status" value="1"/>
</dbReference>
<keyword evidence="3 11" id="KW-0963">Cytoplasm</keyword>
<dbReference type="GO" id="GO:0004832">
    <property type="term" value="F:valine-tRNA ligase activity"/>
    <property type="evidence" value="ECO:0007669"/>
    <property type="project" value="UniProtKB-UniRule"/>
</dbReference>
<dbReference type="SUPFAM" id="SSF46589">
    <property type="entry name" value="tRNA-binding arm"/>
    <property type="match status" value="1"/>
</dbReference>
<dbReference type="InterPro" id="IPR010978">
    <property type="entry name" value="tRNA-bd_arm"/>
</dbReference>
<comment type="domain">
    <text evidence="11">The C-terminal coiled-coil domain is crucial for aminoacylation activity.</text>
</comment>
<dbReference type="PANTHER" id="PTHR11946">
    <property type="entry name" value="VALYL-TRNA SYNTHETASES"/>
    <property type="match status" value="1"/>
</dbReference>
<dbReference type="SUPFAM" id="SSF50677">
    <property type="entry name" value="ValRS/IleRS/LeuRS editing domain"/>
    <property type="match status" value="1"/>
</dbReference>
<comment type="similarity">
    <text evidence="11">Belongs to the class-I aminoacyl-tRNA synthetase family. ValS type 1 subfamily.</text>
</comment>
<dbReference type="InterPro" id="IPR033705">
    <property type="entry name" value="Anticodon_Ia_Val"/>
</dbReference>
<dbReference type="PANTHER" id="PTHR11946:SF93">
    <property type="entry name" value="VALINE--TRNA LIGASE, CHLOROPLASTIC_MITOCHONDRIAL 2"/>
    <property type="match status" value="1"/>
</dbReference>
<dbReference type="FunFam" id="3.40.50.620:FF:000073">
    <property type="entry name" value="Valine--tRNA ligase"/>
    <property type="match status" value="1"/>
</dbReference>
<evidence type="ECO:0000256" key="6">
    <source>
        <dbReference type="ARBA" id="ARBA00022840"/>
    </source>
</evidence>
<comment type="subcellular location">
    <subcellularLocation>
        <location evidence="1 11">Cytoplasm</location>
    </subcellularLocation>
</comment>
<name>A0A7H1AZY5_9GAMM</name>
<dbReference type="Proteomes" id="UP000516346">
    <property type="component" value="Chromosome"/>
</dbReference>
<dbReference type="InterPro" id="IPR001412">
    <property type="entry name" value="aa-tRNA-synth_I_CS"/>
</dbReference>
<dbReference type="Gene3D" id="3.40.50.620">
    <property type="entry name" value="HUPs"/>
    <property type="match status" value="2"/>
</dbReference>
<dbReference type="Pfam" id="PF00133">
    <property type="entry name" value="tRNA-synt_1"/>
    <property type="match status" value="1"/>
</dbReference>
<dbReference type="InterPro" id="IPR002303">
    <property type="entry name" value="Valyl-tRNA_ligase"/>
</dbReference>
<evidence type="ECO:0000256" key="4">
    <source>
        <dbReference type="ARBA" id="ARBA00022598"/>
    </source>
</evidence>
<dbReference type="CDD" id="cd07962">
    <property type="entry name" value="Anticodon_Ia_Val"/>
    <property type="match status" value="1"/>
</dbReference>